<keyword evidence="6 7" id="KW-0472">Membrane</keyword>
<evidence type="ECO:0000256" key="3">
    <source>
        <dbReference type="ARBA" id="ARBA00022475"/>
    </source>
</evidence>
<dbReference type="InterPro" id="IPR051447">
    <property type="entry name" value="Lipoprotein-release_system"/>
</dbReference>
<evidence type="ECO:0000256" key="4">
    <source>
        <dbReference type="ARBA" id="ARBA00022692"/>
    </source>
</evidence>
<gene>
    <name evidence="10" type="ORF">METZ01_LOCUS138651</name>
</gene>
<proteinExistence type="predicted"/>
<evidence type="ECO:0000256" key="1">
    <source>
        <dbReference type="ARBA" id="ARBA00004651"/>
    </source>
</evidence>
<dbReference type="EMBL" id="UINC01020428">
    <property type="protein sequence ID" value="SVA85797.1"/>
    <property type="molecule type" value="Genomic_DNA"/>
</dbReference>
<dbReference type="InterPro" id="IPR003838">
    <property type="entry name" value="ABC3_permease_C"/>
</dbReference>
<dbReference type="InterPro" id="IPR025857">
    <property type="entry name" value="MacB_PCD"/>
</dbReference>
<feature type="transmembrane region" description="Helical" evidence="7">
    <location>
        <begin position="21"/>
        <end position="47"/>
    </location>
</feature>
<evidence type="ECO:0000256" key="6">
    <source>
        <dbReference type="ARBA" id="ARBA00023136"/>
    </source>
</evidence>
<dbReference type="NCBIfam" id="TIGR02212">
    <property type="entry name" value="lolCE"/>
    <property type="match status" value="1"/>
</dbReference>
<feature type="transmembrane region" description="Helical" evidence="7">
    <location>
        <begin position="380"/>
        <end position="400"/>
    </location>
</feature>
<name>A0A381ZAJ0_9ZZZZ</name>
<keyword evidence="5 7" id="KW-1133">Transmembrane helix</keyword>
<dbReference type="Pfam" id="PF12704">
    <property type="entry name" value="MacB_PCD"/>
    <property type="match status" value="1"/>
</dbReference>
<organism evidence="10">
    <name type="scientific">marine metagenome</name>
    <dbReference type="NCBI Taxonomy" id="408172"/>
    <lineage>
        <taxon>unclassified sequences</taxon>
        <taxon>metagenomes</taxon>
        <taxon>ecological metagenomes</taxon>
    </lineage>
</organism>
<evidence type="ECO:0008006" key="11">
    <source>
        <dbReference type="Google" id="ProtNLM"/>
    </source>
</evidence>
<sequence length="415" mass="45542">RKSYESRTLFAFLKAKTGTITMSFISTFSVLGIAIGVAAIVIVMSVMNGFQSEIKNRMLSILPHAKIMGLSNSLENRDALQALLIAHKEVKSFSAFISSEALLLGSKEVSGIQFKGIDPQESGSAQKLERLMVQGQLNSMSNGSFNIILGKGLADDLNLSLGDPVTVMIPNSLISTMGVIPRLKRFTVVGFFEAGVYEFDRNLAFANLLDAQTLLQMPGKISGMEIDFFDPKQSREMVRKIAIRSGGGFTVTDWTVQNPNFFRSLELTKTIIFMVLFLILAVSSFNIVSTLVMLIRQKKASIAVMRGLGVEHMGIFKIFLSIGLLLGLIGSILGIGFGILITGQLSGIIHSLELIFGVTLYQAEIYFLTELPTEIHWLEVLWIGLLAVLLSMVSSIIPSYRASRLNPADVLRLHR</sequence>
<feature type="transmembrane region" description="Helical" evidence="7">
    <location>
        <begin position="271"/>
        <end position="295"/>
    </location>
</feature>
<evidence type="ECO:0000256" key="5">
    <source>
        <dbReference type="ARBA" id="ARBA00022989"/>
    </source>
</evidence>
<keyword evidence="2" id="KW-0813">Transport</keyword>
<evidence type="ECO:0000313" key="10">
    <source>
        <dbReference type="EMBL" id="SVA85797.1"/>
    </source>
</evidence>
<feature type="domain" description="ABC3 transporter permease C-terminal" evidence="8">
    <location>
        <begin position="274"/>
        <end position="407"/>
    </location>
</feature>
<reference evidence="10" key="1">
    <citation type="submission" date="2018-05" db="EMBL/GenBank/DDBJ databases">
        <authorList>
            <person name="Lanie J.A."/>
            <person name="Ng W.-L."/>
            <person name="Kazmierczak K.M."/>
            <person name="Andrzejewski T.M."/>
            <person name="Davidsen T.M."/>
            <person name="Wayne K.J."/>
            <person name="Tettelin H."/>
            <person name="Glass J.I."/>
            <person name="Rusch D."/>
            <person name="Podicherti R."/>
            <person name="Tsui H.-C.T."/>
            <person name="Winkler M.E."/>
        </authorList>
    </citation>
    <scope>NUCLEOTIDE SEQUENCE</scope>
</reference>
<dbReference type="PANTHER" id="PTHR30489">
    <property type="entry name" value="LIPOPROTEIN-RELEASING SYSTEM TRANSMEMBRANE PROTEIN LOLE"/>
    <property type="match status" value="1"/>
</dbReference>
<feature type="domain" description="MacB-like periplasmic core" evidence="9">
    <location>
        <begin position="27"/>
        <end position="212"/>
    </location>
</feature>
<dbReference type="PANTHER" id="PTHR30489:SF0">
    <property type="entry name" value="LIPOPROTEIN-RELEASING SYSTEM TRANSMEMBRANE PROTEIN LOLE"/>
    <property type="match status" value="1"/>
</dbReference>
<keyword evidence="3" id="KW-1003">Cell membrane</keyword>
<dbReference type="GO" id="GO:0042953">
    <property type="term" value="P:lipoprotein transport"/>
    <property type="evidence" value="ECO:0007669"/>
    <property type="project" value="InterPro"/>
</dbReference>
<dbReference type="GO" id="GO:0098797">
    <property type="term" value="C:plasma membrane protein complex"/>
    <property type="evidence" value="ECO:0007669"/>
    <property type="project" value="TreeGrafter"/>
</dbReference>
<dbReference type="InterPro" id="IPR011925">
    <property type="entry name" value="LolCE_TM"/>
</dbReference>
<dbReference type="Pfam" id="PF02687">
    <property type="entry name" value="FtsX"/>
    <property type="match status" value="1"/>
</dbReference>
<dbReference type="AlphaFoldDB" id="A0A381ZAJ0"/>
<keyword evidence="4 7" id="KW-0812">Transmembrane</keyword>
<evidence type="ECO:0000259" key="9">
    <source>
        <dbReference type="Pfam" id="PF12704"/>
    </source>
</evidence>
<evidence type="ECO:0000256" key="7">
    <source>
        <dbReference type="SAM" id="Phobius"/>
    </source>
</evidence>
<evidence type="ECO:0000259" key="8">
    <source>
        <dbReference type="Pfam" id="PF02687"/>
    </source>
</evidence>
<feature type="transmembrane region" description="Helical" evidence="7">
    <location>
        <begin position="315"/>
        <end position="341"/>
    </location>
</feature>
<dbReference type="GO" id="GO:0044874">
    <property type="term" value="P:lipoprotein localization to outer membrane"/>
    <property type="evidence" value="ECO:0007669"/>
    <property type="project" value="TreeGrafter"/>
</dbReference>
<comment type="subcellular location">
    <subcellularLocation>
        <location evidence="1">Cell membrane</location>
        <topology evidence="1">Multi-pass membrane protein</topology>
    </subcellularLocation>
</comment>
<accession>A0A381ZAJ0</accession>
<evidence type="ECO:0000256" key="2">
    <source>
        <dbReference type="ARBA" id="ARBA00022448"/>
    </source>
</evidence>
<protein>
    <recommendedName>
        <fullName evidence="11">ABC3 transporter permease protein domain-containing protein</fullName>
    </recommendedName>
</protein>
<feature type="non-terminal residue" evidence="10">
    <location>
        <position position="1"/>
    </location>
</feature>